<dbReference type="Gene3D" id="3.40.605.10">
    <property type="entry name" value="Aldehyde Dehydrogenase, Chain A, domain 1"/>
    <property type="match status" value="1"/>
</dbReference>
<dbReference type="InterPro" id="IPR015590">
    <property type="entry name" value="Aldehyde_DH_dom"/>
</dbReference>
<proteinExistence type="inferred from homology"/>
<dbReference type="FunFam" id="3.40.309.10:FF:000012">
    <property type="entry name" value="Betaine aldehyde dehydrogenase"/>
    <property type="match status" value="1"/>
</dbReference>
<keyword evidence="2 6" id="KW-0560">Oxidoreductase</keyword>
<keyword evidence="7" id="KW-1185">Reference proteome</keyword>
<gene>
    <name evidence="6" type="ORF">T310_5976</name>
</gene>
<comment type="caution">
    <text evidence="6">The sequence shown here is derived from an EMBL/GenBank/DDBJ whole genome shotgun (WGS) entry which is preliminary data.</text>
</comment>
<evidence type="ECO:0000256" key="3">
    <source>
        <dbReference type="ARBA" id="ARBA00024226"/>
    </source>
</evidence>
<dbReference type="STRING" id="1408163.A0A0F4YQW8"/>
<dbReference type="OrthoDB" id="4226096at2759"/>
<evidence type="ECO:0000256" key="4">
    <source>
        <dbReference type="ARBA" id="ARBA00049194"/>
    </source>
</evidence>
<dbReference type="SUPFAM" id="SSF53720">
    <property type="entry name" value="ALDH-like"/>
    <property type="match status" value="1"/>
</dbReference>
<comment type="similarity">
    <text evidence="1">Belongs to the aldehyde dehydrogenase family.</text>
</comment>
<dbReference type="EC" id="1.2.1.3" evidence="3"/>
<dbReference type="PANTHER" id="PTHR11699">
    <property type="entry name" value="ALDEHYDE DEHYDROGENASE-RELATED"/>
    <property type="match status" value="1"/>
</dbReference>
<evidence type="ECO:0000313" key="6">
    <source>
        <dbReference type="EMBL" id="KKA20033.1"/>
    </source>
</evidence>
<dbReference type="RefSeq" id="XP_013326645.1">
    <property type="nucleotide sequence ID" value="XM_013471191.1"/>
</dbReference>
<comment type="catalytic activity">
    <reaction evidence="4">
        <text>an aldehyde + NAD(+) + H2O = a carboxylate + NADH + 2 H(+)</text>
        <dbReference type="Rhea" id="RHEA:16185"/>
        <dbReference type="ChEBI" id="CHEBI:15377"/>
        <dbReference type="ChEBI" id="CHEBI:15378"/>
        <dbReference type="ChEBI" id="CHEBI:17478"/>
        <dbReference type="ChEBI" id="CHEBI:29067"/>
        <dbReference type="ChEBI" id="CHEBI:57540"/>
        <dbReference type="ChEBI" id="CHEBI:57945"/>
        <dbReference type="EC" id="1.2.1.3"/>
    </reaction>
</comment>
<evidence type="ECO:0000259" key="5">
    <source>
        <dbReference type="Pfam" id="PF00171"/>
    </source>
</evidence>
<protein>
    <recommendedName>
        <fullName evidence="3">aldehyde dehydrogenase (NAD(+))</fullName>
        <ecNumber evidence="3">1.2.1.3</ecNumber>
    </recommendedName>
</protein>
<dbReference type="InterPro" id="IPR016161">
    <property type="entry name" value="Ald_DH/histidinol_DH"/>
</dbReference>
<dbReference type="Gene3D" id="3.40.309.10">
    <property type="entry name" value="Aldehyde Dehydrogenase, Chain A, domain 2"/>
    <property type="match status" value="1"/>
</dbReference>
<accession>A0A0F4YQW8</accession>
<dbReference type="EMBL" id="LASV01000297">
    <property type="protein sequence ID" value="KKA20033.1"/>
    <property type="molecule type" value="Genomic_DNA"/>
</dbReference>
<dbReference type="GeneID" id="25318296"/>
<name>A0A0F4YQW8_RASE3</name>
<dbReference type="InterPro" id="IPR016163">
    <property type="entry name" value="Ald_DH_C"/>
</dbReference>
<dbReference type="GO" id="GO:0004029">
    <property type="term" value="F:aldehyde dehydrogenase (NAD+) activity"/>
    <property type="evidence" value="ECO:0007669"/>
    <property type="project" value="UniProtKB-EC"/>
</dbReference>
<evidence type="ECO:0000313" key="7">
    <source>
        <dbReference type="Proteomes" id="UP000053958"/>
    </source>
</evidence>
<dbReference type="FunFam" id="3.40.605.10:FF:000001">
    <property type="entry name" value="Aldehyde dehydrogenase 1"/>
    <property type="match status" value="1"/>
</dbReference>
<dbReference type="Pfam" id="PF00171">
    <property type="entry name" value="Aldedh"/>
    <property type="match status" value="1"/>
</dbReference>
<sequence>MTPEGIEPRLLINGKLVEASDKKTFPLYNPTTREKIADVPEASEEDTNAAVAAAKAAFPSWSALSPIQRGQCFKKLADLIREAHDELAYLEAISMGQPVSRYHDSYWAAAEFDYYSEAWLRPQGTTSLHTPGFVNMTFRQPYGVVAAIIPWNFPLGFFAKKTAPALMAGNTVVLKSSEKAPLTLHDQSAKVATLVEKAGFPPGVLNIISGHGPLSGAILSSHMDVRVVTFTGSVRTGRQIQMAAAKSNLKNVLLELGGKTPAVIFEDADLKKASEETRFSIQYNSGQVCMANSRIYVQESIADRFISLFKEKFAAVRAGDPTNKDTNHGPLADEAQYTTVTNYIEEGKKTGTLLHGGNGGLQHLNGYFVEPTIFTNTPENARIVKEEIFGPVVVINTFKSEEEVIQKANDSEYGLYASVYTKNLDRAMRMAKAFEAGTVSINCASPSLAPDMPFGGYKASGIGREGWICGLDNYLETKTVLMKVDSASQ</sequence>
<dbReference type="AlphaFoldDB" id="A0A0F4YQW8"/>
<evidence type="ECO:0000256" key="1">
    <source>
        <dbReference type="ARBA" id="ARBA00009986"/>
    </source>
</evidence>
<dbReference type="Proteomes" id="UP000053958">
    <property type="component" value="Unassembled WGS sequence"/>
</dbReference>
<reference evidence="6 7" key="1">
    <citation type="submission" date="2015-04" db="EMBL/GenBank/DDBJ databases">
        <authorList>
            <person name="Heijne W.H."/>
            <person name="Fedorova N.D."/>
            <person name="Nierman W.C."/>
            <person name="Vollebregt A.W."/>
            <person name="Zhao Z."/>
            <person name="Wu L."/>
            <person name="Kumar M."/>
            <person name="Stam H."/>
            <person name="van den Berg M.A."/>
            <person name="Pel H.J."/>
        </authorList>
    </citation>
    <scope>NUCLEOTIDE SEQUENCE [LARGE SCALE GENOMIC DNA]</scope>
    <source>
        <strain evidence="6 7">CBS 393.64</strain>
    </source>
</reference>
<evidence type="ECO:0000256" key="2">
    <source>
        <dbReference type="ARBA" id="ARBA00023002"/>
    </source>
</evidence>
<organism evidence="6 7">
    <name type="scientific">Rasamsonia emersonii (strain ATCC 16479 / CBS 393.64 / IMI 116815)</name>
    <dbReference type="NCBI Taxonomy" id="1408163"/>
    <lineage>
        <taxon>Eukaryota</taxon>
        <taxon>Fungi</taxon>
        <taxon>Dikarya</taxon>
        <taxon>Ascomycota</taxon>
        <taxon>Pezizomycotina</taxon>
        <taxon>Eurotiomycetes</taxon>
        <taxon>Eurotiomycetidae</taxon>
        <taxon>Eurotiales</taxon>
        <taxon>Trichocomaceae</taxon>
        <taxon>Rasamsonia</taxon>
    </lineage>
</organism>
<feature type="domain" description="Aldehyde dehydrogenase" evidence="5">
    <location>
        <begin position="19"/>
        <end position="480"/>
    </location>
</feature>
<dbReference type="InterPro" id="IPR016162">
    <property type="entry name" value="Ald_DH_N"/>
</dbReference>